<organism evidence="1 2">
    <name type="scientific">Phytophthora megakarya</name>
    <dbReference type="NCBI Taxonomy" id="4795"/>
    <lineage>
        <taxon>Eukaryota</taxon>
        <taxon>Sar</taxon>
        <taxon>Stramenopiles</taxon>
        <taxon>Oomycota</taxon>
        <taxon>Peronosporomycetes</taxon>
        <taxon>Peronosporales</taxon>
        <taxon>Peronosporaceae</taxon>
        <taxon>Phytophthora</taxon>
    </lineage>
</organism>
<dbReference type="EMBL" id="NBNE01006952">
    <property type="protein sequence ID" value="OWZ01300.1"/>
    <property type="molecule type" value="Genomic_DNA"/>
</dbReference>
<reference evidence="2" key="1">
    <citation type="submission" date="2017-03" db="EMBL/GenBank/DDBJ databases">
        <title>Phytopthora megakarya and P. palmivora, two closely related causual agents of cacao black pod achieved similar genome size and gene model numbers by different mechanisms.</title>
        <authorList>
            <person name="Ali S."/>
            <person name="Shao J."/>
            <person name="Larry D.J."/>
            <person name="Kronmiller B."/>
            <person name="Shen D."/>
            <person name="Strem M.D."/>
            <person name="Melnick R.L."/>
            <person name="Guiltinan M.J."/>
            <person name="Tyler B.M."/>
            <person name="Meinhardt L.W."/>
            <person name="Bailey B.A."/>
        </authorList>
    </citation>
    <scope>NUCLEOTIDE SEQUENCE [LARGE SCALE GENOMIC DNA]</scope>
    <source>
        <strain evidence="2">zdho120</strain>
    </source>
</reference>
<proteinExistence type="predicted"/>
<accession>A0A225VA25</accession>
<dbReference type="AlphaFoldDB" id="A0A225VA25"/>
<keyword evidence="2" id="KW-1185">Reference proteome</keyword>
<evidence type="ECO:0008006" key="3">
    <source>
        <dbReference type="Google" id="ProtNLM"/>
    </source>
</evidence>
<comment type="caution">
    <text evidence="1">The sequence shown here is derived from an EMBL/GenBank/DDBJ whole genome shotgun (WGS) entry which is preliminary data.</text>
</comment>
<name>A0A225VA25_9STRA</name>
<sequence>MALIGSIDTTSVAMGVDKANAMPSNSSLRAHKLVKITNRDIVERSLTQKKKTLGDDHALNEERAKIMANPEAKEKVFHYLNRQKVNAQKAYPDAGMTVWVSQT</sequence>
<gene>
    <name evidence="1" type="ORF">PHMEG_00027343</name>
</gene>
<evidence type="ECO:0000313" key="1">
    <source>
        <dbReference type="EMBL" id="OWZ01300.1"/>
    </source>
</evidence>
<dbReference type="Proteomes" id="UP000198211">
    <property type="component" value="Unassembled WGS sequence"/>
</dbReference>
<protein>
    <recommendedName>
        <fullName evidence="3">RxLR effector protein</fullName>
    </recommendedName>
</protein>
<evidence type="ECO:0000313" key="2">
    <source>
        <dbReference type="Proteomes" id="UP000198211"/>
    </source>
</evidence>